<dbReference type="PANTHER" id="PTHR13966:SF17">
    <property type="entry name" value="ENDONUCLEASE-RELATED"/>
    <property type="match status" value="1"/>
</dbReference>
<dbReference type="GO" id="GO:0004521">
    <property type="term" value="F:RNA endonuclease activity"/>
    <property type="evidence" value="ECO:0007669"/>
    <property type="project" value="TreeGrafter"/>
</dbReference>
<keyword evidence="9" id="KW-1185">Reference proteome</keyword>
<dbReference type="RefSeq" id="XP_030749392.1">
    <property type="nucleotide sequence ID" value="XM_030893532.1"/>
</dbReference>
<dbReference type="InterPro" id="IPR020821">
    <property type="entry name" value="ENPP1-3/EXOG-like_nuc-like"/>
</dbReference>
<evidence type="ECO:0000313" key="9">
    <source>
        <dbReference type="Proteomes" id="UP000504635"/>
    </source>
</evidence>
<feature type="active site" description="Proton acceptor" evidence="4">
    <location>
        <position position="235"/>
    </location>
</feature>
<feature type="chain" id="PRO_5027080816" evidence="6">
    <location>
        <begin position="25"/>
        <end position="417"/>
    </location>
</feature>
<evidence type="ECO:0000313" key="10">
    <source>
        <dbReference type="RefSeq" id="XP_030749392.1"/>
    </source>
</evidence>
<feature type="binding site" evidence="5">
    <location>
        <position position="265"/>
    </location>
    <ligand>
        <name>Mg(2+)</name>
        <dbReference type="ChEBI" id="CHEBI:18420"/>
        <note>catalytic</note>
    </ligand>
</feature>
<evidence type="ECO:0000259" key="8">
    <source>
        <dbReference type="SMART" id="SM00892"/>
    </source>
</evidence>
<evidence type="ECO:0000256" key="5">
    <source>
        <dbReference type="PIRSR" id="PIRSR640255-2"/>
    </source>
</evidence>
<dbReference type="FunFam" id="3.40.570.10:FF:000007">
    <property type="entry name" value="Alkaline nuclease"/>
    <property type="match status" value="1"/>
</dbReference>
<dbReference type="GeneID" id="115877381"/>
<organism evidence="9 10">
    <name type="scientific">Sitophilus oryzae</name>
    <name type="common">Rice weevil</name>
    <name type="synonym">Curculio oryzae</name>
    <dbReference type="NCBI Taxonomy" id="7048"/>
    <lineage>
        <taxon>Eukaryota</taxon>
        <taxon>Metazoa</taxon>
        <taxon>Ecdysozoa</taxon>
        <taxon>Arthropoda</taxon>
        <taxon>Hexapoda</taxon>
        <taxon>Insecta</taxon>
        <taxon>Pterygota</taxon>
        <taxon>Neoptera</taxon>
        <taxon>Endopterygota</taxon>
        <taxon>Coleoptera</taxon>
        <taxon>Polyphaga</taxon>
        <taxon>Cucujiformia</taxon>
        <taxon>Curculionidae</taxon>
        <taxon>Dryophthorinae</taxon>
        <taxon>Sitophilus</taxon>
    </lineage>
</organism>
<sequence>MCSTMSITTPVVFVIFIIVKVVNGEGCLFNYTNIPGETTLPVPLYNFTSRYELIVPDHGILKLRTNEEITLICPGVRNYFTNFYSRNSNITSVTCVDGNTVKIHRNEEHFQDIRCKKSVKGDVLKTSHKCSNGYGKIYKIGYQIKRTNFISLITLCHVSPIGTTLYTEHVVDGKNLKYSSFSLRPDFSTDGLNVSIPASLSYKKVAQKSMFSKLLNSSILAGHYINENSFLARGHLTPQADFLLASSQYSTYFYINVAPQWQTINNGNWKSVESVVRTLSRTYGDLTVYTGTHDILTYENNHRIETRIYLALNEILPVPKYFWKIAYDPKSRKGIAFVIKNDPFTEISNNFCTDICTTAGYRNSAWKSRSGGYVWCCDVKEFRNIVHIPPLILSGNGILTNNLFKLAKALFTQNDNQ</sequence>
<dbReference type="SUPFAM" id="SSF54060">
    <property type="entry name" value="His-Me finger endonucleases"/>
    <property type="match status" value="1"/>
</dbReference>
<feature type="signal peptide" evidence="6">
    <location>
        <begin position="1"/>
        <end position="24"/>
    </location>
</feature>
<keyword evidence="3" id="KW-0378">Hydrolase</keyword>
<dbReference type="GO" id="GO:0003676">
    <property type="term" value="F:nucleic acid binding"/>
    <property type="evidence" value="ECO:0007669"/>
    <property type="project" value="InterPro"/>
</dbReference>
<reference evidence="10" key="1">
    <citation type="submission" date="2025-08" db="UniProtKB">
        <authorList>
            <consortium name="RefSeq"/>
        </authorList>
    </citation>
    <scope>IDENTIFICATION</scope>
    <source>
        <tissue evidence="10">Gonads</tissue>
    </source>
</reference>
<evidence type="ECO:0000256" key="4">
    <source>
        <dbReference type="PIRSR" id="PIRSR640255-1"/>
    </source>
</evidence>
<dbReference type="Gene3D" id="3.40.570.10">
    <property type="entry name" value="Extracellular Endonuclease, subunit A"/>
    <property type="match status" value="1"/>
</dbReference>
<dbReference type="SMART" id="SM00892">
    <property type="entry name" value="Endonuclease_NS"/>
    <property type="match status" value="1"/>
</dbReference>
<dbReference type="OrthoDB" id="8194122at2759"/>
<evidence type="ECO:0000259" key="7">
    <source>
        <dbReference type="SMART" id="SM00477"/>
    </source>
</evidence>
<dbReference type="InterPro" id="IPR040255">
    <property type="entry name" value="Non-specific_endonuclease"/>
</dbReference>
<dbReference type="GO" id="GO:0005743">
    <property type="term" value="C:mitochondrial inner membrane"/>
    <property type="evidence" value="ECO:0007669"/>
    <property type="project" value="TreeGrafter"/>
</dbReference>
<dbReference type="PANTHER" id="PTHR13966">
    <property type="entry name" value="ENDONUCLEASE RELATED"/>
    <property type="match status" value="1"/>
</dbReference>
<dbReference type="InterPro" id="IPR001604">
    <property type="entry name" value="Endo_G_ENPP1-like_dom"/>
</dbReference>
<keyword evidence="5" id="KW-0479">Metal-binding</keyword>
<keyword evidence="2" id="KW-0540">Nuclease</keyword>
<dbReference type="InParanoid" id="A0A6J2XDR8"/>
<dbReference type="Proteomes" id="UP000504635">
    <property type="component" value="Unplaced"/>
</dbReference>
<evidence type="ECO:0000256" key="3">
    <source>
        <dbReference type="ARBA" id="ARBA00022759"/>
    </source>
</evidence>
<name>A0A6J2XDR8_SITOR</name>
<keyword evidence="3" id="KW-0255">Endonuclease</keyword>
<evidence type="ECO:0000256" key="6">
    <source>
        <dbReference type="SAM" id="SignalP"/>
    </source>
</evidence>
<proteinExistence type="inferred from homology"/>
<dbReference type="InterPro" id="IPR044925">
    <property type="entry name" value="His-Me_finger_sf"/>
</dbReference>
<feature type="domain" description="DNA/RNA non-specific endonuclease/pyrophosphatase/phosphodiesterase" evidence="8">
    <location>
        <begin position="149"/>
        <end position="382"/>
    </location>
</feature>
<dbReference type="GO" id="GO:0046872">
    <property type="term" value="F:metal ion binding"/>
    <property type="evidence" value="ECO:0007669"/>
    <property type="project" value="UniProtKB-KW"/>
</dbReference>
<gene>
    <name evidence="10" type="primary">LOC115877381</name>
</gene>
<comment type="similarity">
    <text evidence="1">Belongs to the DNA/RNA non-specific endonuclease family.</text>
</comment>
<dbReference type="Pfam" id="PF01223">
    <property type="entry name" value="Endonuclease_NS"/>
    <property type="match status" value="1"/>
</dbReference>
<dbReference type="AlphaFoldDB" id="A0A6J2XDR8"/>
<dbReference type="InterPro" id="IPR044929">
    <property type="entry name" value="DNA/RNA_non-sp_Endonuclease_sf"/>
</dbReference>
<dbReference type="GO" id="GO:0006309">
    <property type="term" value="P:apoptotic DNA fragmentation"/>
    <property type="evidence" value="ECO:0007669"/>
    <property type="project" value="TreeGrafter"/>
</dbReference>
<keyword evidence="6" id="KW-0732">Signal</keyword>
<dbReference type="GO" id="GO:0000014">
    <property type="term" value="F:single-stranded DNA endodeoxyribonuclease activity"/>
    <property type="evidence" value="ECO:0007669"/>
    <property type="project" value="TreeGrafter"/>
</dbReference>
<dbReference type="KEGG" id="soy:115877381"/>
<dbReference type="SMART" id="SM00477">
    <property type="entry name" value="NUC"/>
    <property type="match status" value="1"/>
</dbReference>
<evidence type="ECO:0000256" key="1">
    <source>
        <dbReference type="ARBA" id="ARBA00010052"/>
    </source>
</evidence>
<dbReference type="GO" id="GO:0005634">
    <property type="term" value="C:nucleus"/>
    <property type="evidence" value="ECO:0007669"/>
    <property type="project" value="TreeGrafter"/>
</dbReference>
<accession>A0A6J2XDR8</accession>
<protein>
    <submittedName>
        <fullName evidence="10">Uncharacterized protein LOC115877381</fullName>
    </submittedName>
</protein>
<evidence type="ECO:0000256" key="2">
    <source>
        <dbReference type="ARBA" id="ARBA00022722"/>
    </source>
</evidence>
<feature type="domain" description="ENPP1-3/EXOG-like endonuclease/phosphodiesterase" evidence="7">
    <location>
        <begin position="166"/>
        <end position="370"/>
    </location>
</feature>